<comment type="caution">
    <text evidence="2">The sequence shown here is derived from an EMBL/GenBank/DDBJ whole genome shotgun (WGS) entry which is preliminary data.</text>
</comment>
<dbReference type="AlphaFoldDB" id="A0A6N4DSZ9"/>
<reference evidence="2 3" key="1">
    <citation type="submission" date="2018-01" db="EMBL/GenBank/DDBJ databases">
        <title>Novel co-symbiosis in the lucinid bivalve Phacoides pectinatus.</title>
        <authorList>
            <person name="Lim S.J."/>
            <person name="Davis B.G."/>
            <person name="Gill D.E."/>
            <person name="Engel A.S."/>
            <person name="Anderson L.C."/>
            <person name="Campbell B.J."/>
        </authorList>
    </citation>
    <scope>NUCLEOTIDE SEQUENCE [LARGE SCALE GENOMIC DNA]</scope>
    <source>
        <strain evidence="2">N3_P5</strain>
    </source>
</reference>
<evidence type="ECO:0000313" key="2">
    <source>
        <dbReference type="EMBL" id="PUE00427.1"/>
    </source>
</evidence>
<gene>
    <name evidence="2" type="ORF">C3L24_09305</name>
</gene>
<feature type="domain" description="YchJ-like middle NTF2-like" evidence="1">
    <location>
        <begin position="29"/>
        <end position="124"/>
    </location>
</feature>
<dbReference type="SUPFAM" id="SSF103642">
    <property type="entry name" value="Sec-C motif"/>
    <property type="match status" value="1"/>
</dbReference>
<sequence length="159" mass="17364">MSDCPCGSGKSFDTCCSPIISGAARASGPEALMRSRYSAFATGAAGFLSESLHPDHRHDHDEAATRRWAANAQWLGLEIVSSEAGEEEGRVEFIATFKEKGLVRHHHELSTFRREGESWYYVDGTMVLPETQVHETPKVGRNAPCPCGSGKKYKKCCGS</sequence>
<dbReference type="PANTHER" id="PTHR33747:SF1">
    <property type="entry name" value="ADENYLATE CYCLASE-ASSOCIATED CAP C-TERMINAL DOMAIN-CONTAINING PROTEIN"/>
    <property type="match status" value="1"/>
</dbReference>
<name>A0A6N4DSZ9_9GAMM</name>
<dbReference type="Pfam" id="PF02810">
    <property type="entry name" value="SEC-C"/>
    <property type="match status" value="1"/>
</dbReference>
<evidence type="ECO:0000313" key="3">
    <source>
        <dbReference type="Proteomes" id="UP000250928"/>
    </source>
</evidence>
<dbReference type="Proteomes" id="UP000250928">
    <property type="component" value="Unassembled WGS sequence"/>
</dbReference>
<dbReference type="InterPro" id="IPR004027">
    <property type="entry name" value="SEC_C_motif"/>
</dbReference>
<proteinExistence type="predicted"/>
<dbReference type="Gene3D" id="3.10.450.50">
    <property type="match status" value="1"/>
</dbReference>
<dbReference type="NCBIfam" id="NF002449">
    <property type="entry name" value="PRK01617.1"/>
    <property type="match status" value="1"/>
</dbReference>
<dbReference type="PANTHER" id="PTHR33747">
    <property type="entry name" value="UPF0225 PROTEIN SCO1677"/>
    <property type="match status" value="1"/>
</dbReference>
<accession>A0A6N4DSZ9</accession>
<dbReference type="InterPro" id="IPR048469">
    <property type="entry name" value="YchJ-like_M"/>
</dbReference>
<dbReference type="EMBL" id="PQCO01000223">
    <property type="protein sequence ID" value="PUE00427.1"/>
    <property type="molecule type" value="Genomic_DNA"/>
</dbReference>
<dbReference type="SUPFAM" id="SSF54427">
    <property type="entry name" value="NTF2-like"/>
    <property type="match status" value="1"/>
</dbReference>
<evidence type="ECO:0000259" key="1">
    <source>
        <dbReference type="Pfam" id="PF17775"/>
    </source>
</evidence>
<dbReference type="InterPro" id="IPR032710">
    <property type="entry name" value="NTF2-like_dom_sf"/>
</dbReference>
<protein>
    <recommendedName>
        <fullName evidence="1">YchJ-like middle NTF2-like domain-containing protein</fullName>
    </recommendedName>
</protein>
<organism evidence="2 3">
    <name type="scientific">Candidatus Sedimenticola endophacoides</name>
    <dbReference type="NCBI Taxonomy" id="2548426"/>
    <lineage>
        <taxon>Bacteria</taxon>
        <taxon>Pseudomonadati</taxon>
        <taxon>Pseudomonadota</taxon>
        <taxon>Gammaproteobacteria</taxon>
        <taxon>Chromatiales</taxon>
        <taxon>Sedimenticolaceae</taxon>
        <taxon>Sedimenticola</taxon>
    </lineage>
</organism>
<dbReference type="Pfam" id="PF17775">
    <property type="entry name" value="YchJ_M-like"/>
    <property type="match status" value="1"/>
</dbReference>